<comment type="caution">
    <text evidence="6">The sequence shown here is derived from an EMBL/GenBank/DDBJ whole genome shotgun (WGS) entry which is preliminary data.</text>
</comment>
<dbReference type="CDD" id="cd21437">
    <property type="entry name" value="zf-HIT_ZNHIT1_like"/>
    <property type="match status" value="1"/>
</dbReference>
<feature type="compositionally biased region" description="Low complexity" evidence="4">
    <location>
        <begin position="182"/>
        <end position="200"/>
    </location>
</feature>
<evidence type="ECO:0000256" key="3">
    <source>
        <dbReference type="ARBA" id="ARBA00022833"/>
    </source>
</evidence>
<dbReference type="InterPro" id="IPR039723">
    <property type="entry name" value="Vps71/ZNHIT1"/>
</dbReference>
<dbReference type="OrthoDB" id="74807at2759"/>
<evidence type="ECO:0000256" key="4">
    <source>
        <dbReference type="SAM" id="MobiDB-lite"/>
    </source>
</evidence>
<dbReference type="GO" id="GO:0006338">
    <property type="term" value="P:chromatin remodeling"/>
    <property type="evidence" value="ECO:0007669"/>
    <property type="project" value="InterPro"/>
</dbReference>
<organism evidence="6 7">
    <name type="scientific">Hortaea werneckii</name>
    <name type="common">Black yeast</name>
    <name type="synonym">Cladosporium werneckii</name>
    <dbReference type="NCBI Taxonomy" id="91943"/>
    <lineage>
        <taxon>Eukaryota</taxon>
        <taxon>Fungi</taxon>
        <taxon>Dikarya</taxon>
        <taxon>Ascomycota</taxon>
        <taxon>Pezizomycotina</taxon>
        <taxon>Dothideomycetes</taxon>
        <taxon>Dothideomycetidae</taxon>
        <taxon>Mycosphaerellales</taxon>
        <taxon>Teratosphaeriaceae</taxon>
        <taxon>Hortaea</taxon>
    </lineage>
</organism>
<sequence>MASTSLRFRTPHVEELPTTQSRQAPGFAWVAVSGGNGDPSKDWGTTNRKRQRTSLGQTEQQKEALTAKFQREVERRINALNSDNSKDAKDVPIPKREGGGSGAAARSGKTTNTKKILASGKTFAHHLDDEEAEIARKGRRDGDTDVPASSTQRASKTPYARRKVRESSTHSESPAPKPQVNPPEAQAAVAASSRSEARNVSADEELIDDTTGLSVEAELVALLNAPPLTYNEARSAPPPVDAAPPRQFCETCGYWGRVRCMKCGSMVCSVACKDDHDQFKCLKLGA</sequence>
<dbReference type="Proteomes" id="UP000268823">
    <property type="component" value="Unassembled WGS sequence"/>
</dbReference>
<evidence type="ECO:0000256" key="1">
    <source>
        <dbReference type="ARBA" id="ARBA00022723"/>
    </source>
</evidence>
<feature type="compositionally biased region" description="Basic and acidic residues" evidence="4">
    <location>
        <begin position="84"/>
        <end position="98"/>
    </location>
</feature>
<protein>
    <recommendedName>
        <fullName evidence="5">HIT-type domain-containing protein</fullName>
    </recommendedName>
</protein>
<dbReference type="VEuPathDB" id="FungiDB:BTJ68_03071"/>
<keyword evidence="3" id="KW-0862">Zinc</keyword>
<reference evidence="6 7" key="1">
    <citation type="journal article" date="2018" name="BMC Genomics">
        <title>Genomic evidence for intraspecific hybridization in a clonal and extremely halotolerant yeast.</title>
        <authorList>
            <person name="Gostincar C."/>
            <person name="Stajich J.E."/>
            <person name="Zupancic J."/>
            <person name="Zalar P."/>
            <person name="Gunde-Cimerman N."/>
        </authorList>
    </citation>
    <scope>NUCLEOTIDE SEQUENCE [LARGE SCALE GENOMIC DNA]</scope>
    <source>
        <strain evidence="6 7">EXF-2788</strain>
    </source>
</reference>
<gene>
    <name evidence="6" type="ORF">D0861_03648</name>
</gene>
<dbReference type="AlphaFoldDB" id="A0A3M7FNH2"/>
<accession>A0A3M7FNH2</accession>
<evidence type="ECO:0000313" key="6">
    <source>
        <dbReference type="EMBL" id="RMY90440.1"/>
    </source>
</evidence>
<dbReference type="GO" id="GO:0005634">
    <property type="term" value="C:nucleus"/>
    <property type="evidence" value="ECO:0007669"/>
    <property type="project" value="UniProtKB-ARBA"/>
</dbReference>
<evidence type="ECO:0000259" key="5">
    <source>
        <dbReference type="Pfam" id="PF04438"/>
    </source>
</evidence>
<dbReference type="EMBL" id="QWIR01000052">
    <property type="protein sequence ID" value="RMY90440.1"/>
    <property type="molecule type" value="Genomic_DNA"/>
</dbReference>
<name>A0A3M7FNH2_HORWE</name>
<feature type="compositionally biased region" description="Basic and acidic residues" evidence="4">
    <location>
        <begin position="125"/>
        <end position="143"/>
    </location>
</feature>
<keyword evidence="2" id="KW-0863">Zinc-finger</keyword>
<dbReference type="PANTHER" id="PTHR13093">
    <property type="entry name" value="ZINC FINGER HIT DOMAIN CONTAINING PROTEIN 1"/>
    <property type="match status" value="1"/>
</dbReference>
<keyword evidence="1" id="KW-0479">Metal-binding</keyword>
<evidence type="ECO:0000256" key="2">
    <source>
        <dbReference type="ARBA" id="ARBA00022771"/>
    </source>
</evidence>
<dbReference type="GO" id="GO:0008270">
    <property type="term" value="F:zinc ion binding"/>
    <property type="evidence" value="ECO:0007669"/>
    <property type="project" value="UniProtKB-KW"/>
</dbReference>
<feature type="region of interest" description="Disordered" evidence="4">
    <location>
        <begin position="1"/>
        <end position="206"/>
    </location>
</feature>
<evidence type="ECO:0000313" key="7">
    <source>
        <dbReference type="Proteomes" id="UP000268823"/>
    </source>
</evidence>
<dbReference type="Pfam" id="PF04438">
    <property type="entry name" value="zf-HIT"/>
    <property type="match status" value="1"/>
</dbReference>
<dbReference type="InterPro" id="IPR007529">
    <property type="entry name" value="Znf_HIT"/>
</dbReference>
<proteinExistence type="predicted"/>
<feature type="domain" description="HIT-type" evidence="5">
    <location>
        <begin position="245"/>
        <end position="273"/>
    </location>
</feature>